<dbReference type="EMBL" id="JAATWM020000059">
    <property type="protein sequence ID" value="KAF9870085.1"/>
    <property type="molecule type" value="Genomic_DNA"/>
</dbReference>
<dbReference type="GeneID" id="62168231"/>
<feature type="compositionally biased region" description="Polar residues" evidence="1">
    <location>
        <begin position="131"/>
        <end position="150"/>
    </location>
</feature>
<organism evidence="2 3">
    <name type="scientific">Colletotrichum karsti</name>
    <dbReference type="NCBI Taxonomy" id="1095194"/>
    <lineage>
        <taxon>Eukaryota</taxon>
        <taxon>Fungi</taxon>
        <taxon>Dikarya</taxon>
        <taxon>Ascomycota</taxon>
        <taxon>Pezizomycotina</taxon>
        <taxon>Sordariomycetes</taxon>
        <taxon>Hypocreomycetidae</taxon>
        <taxon>Glomerellales</taxon>
        <taxon>Glomerellaceae</taxon>
        <taxon>Colletotrichum</taxon>
        <taxon>Colletotrichum boninense species complex</taxon>
    </lineage>
</organism>
<gene>
    <name evidence="2" type="ORF">CkaCkLH20_12444</name>
</gene>
<dbReference type="AlphaFoldDB" id="A0A9P6I1C9"/>
<dbReference type="RefSeq" id="XP_038739546.1">
    <property type="nucleotide sequence ID" value="XM_038895157.1"/>
</dbReference>
<sequence>MDLHQPPDDSNGGLSFALEWGRYGLSLHYKFWPKSENEVPAGDSTINCLMVLIRHFNAQLASTDVLRQEKEKNPLIRASMKLRPLTRPKIRVRQPDDENDVDRVRLGTCTLPRQIIAATSPALKHRMANHQNHNAMPPKNAQSIPSNGSGQKRKAPQGVGDRKKTRMNNPGLCTR</sequence>
<evidence type="ECO:0000256" key="1">
    <source>
        <dbReference type="SAM" id="MobiDB-lite"/>
    </source>
</evidence>
<keyword evidence="3" id="KW-1185">Reference proteome</keyword>
<accession>A0A9P6I1C9</accession>
<comment type="caution">
    <text evidence="2">The sequence shown here is derived from an EMBL/GenBank/DDBJ whole genome shotgun (WGS) entry which is preliminary data.</text>
</comment>
<reference evidence="2" key="2">
    <citation type="submission" date="2020-11" db="EMBL/GenBank/DDBJ databases">
        <title>Whole genome sequencing of Colletotrichum sp.</title>
        <authorList>
            <person name="Li H."/>
        </authorList>
    </citation>
    <scope>NUCLEOTIDE SEQUENCE</scope>
    <source>
        <strain evidence="2">CkLH20</strain>
    </source>
</reference>
<protein>
    <submittedName>
        <fullName evidence="2">Uncharacterized protein</fullName>
    </submittedName>
</protein>
<name>A0A9P6I1C9_9PEZI</name>
<feature type="region of interest" description="Disordered" evidence="1">
    <location>
        <begin position="131"/>
        <end position="175"/>
    </location>
</feature>
<proteinExistence type="predicted"/>
<evidence type="ECO:0000313" key="2">
    <source>
        <dbReference type="EMBL" id="KAF9870085.1"/>
    </source>
</evidence>
<evidence type="ECO:0000313" key="3">
    <source>
        <dbReference type="Proteomes" id="UP000781932"/>
    </source>
</evidence>
<dbReference type="Proteomes" id="UP000781932">
    <property type="component" value="Unassembled WGS sequence"/>
</dbReference>
<reference evidence="2" key="1">
    <citation type="submission" date="2020-03" db="EMBL/GenBank/DDBJ databases">
        <authorList>
            <person name="He L."/>
        </authorList>
    </citation>
    <scope>NUCLEOTIDE SEQUENCE</scope>
    <source>
        <strain evidence="2">CkLH20</strain>
    </source>
</reference>